<evidence type="ECO:0000313" key="3">
    <source>
        <dbReference type="Proteomes" id="UP000265520"/>
    </source>
</evidence>
<reference evidence="2 3" key="1">
    <citation type="journal article" date="2018" name="Front. Plant Sci.">
        <title>Red Clover (Trifolium pratense) and Zigzag Clover (T. medium) - A Picture of Genomic Similarities and Differences.</title>
        <authorList>
            <person name="Dluhosova J."/>
            <person name="Istvanek J."/>
            <person name="Nedelnik J."/>
            <person name="Repkova J."/>
        </authorList>
    </citation>
    <scope>NUCLEOTIDE SEQUENCE [LARGE SCALE GENOMIC DNA]</scope>
    <source>
        <strain evidence="3">cv. 10/8</strain>
        <tissue evidence="2">Leaf</tissue>
    </source>
</reference>
<name>A0A392RDB1_9FABA</name>
<sequence length="80" mass="9029">KERDEAMANSETLTQEKAALEKDVNALQGSVVVQYEEVFQYALEQMMVLFPDLDEQRMGEADALINIEDGKLVPYVPPPE</sequence>
<feature type="non-terminal residue" evidence="2">
    <location>
        <position position="1"/>
    </location>
</feature>
<keyword evidence="3" id="KW-1185">Reference proteome</keyword>
<dbReference type="Proteomes" id="UP000265520">
    <property type="component" value="Unassembled WGS sequence"/>
</dbReference>
<evidence type="ECO:0000256" key="1">
    <source>
        <dbReference type="SAM" id="Coils"/>
    </source>
</evidence>
<organism evidence="2 3">
    <name type="scientific">Trifolium medium</name>
    <dbReference type="NCBI Taxonomy" id="97028"/>
    <lineage>
        <taxon>Eukaryota</taxon>
        <taxon>Viridiplantae</taxon>
        <taxon>Streptophyta</taxon>
        <taxon>Embryophyta</taxon>
        <taxon>Tracheophyta</taxon>
        <taxon>Spermatophyta</taxon>
        <taxon>Magnoliopsida</taxon>
        <taxon>eudicotyledons</taxon>
        <taxon>Gunneridae</taxon>
        <taxon>Pentapetalae</taxon>
        <taxon>rosids</taxon>
        <taxon>fabids</taxon>
        <taxon>Fabales</taxon>
        <taxon>Fabaceae</taxon>
        <taxon>Papilionoideae</taxon>
        <taxon>50 kb inversion clade</taxon>
        <taxon>NPAAA clade</taxon>
        <taxon>Hologalegina</taxon>
        <taxon>IRL clade</taxon>
        <taxon>Trifolieae</taxon>
        <taxon>Trifolium</taxon>
    </lineage>
</organism>
<proteinExistence type="predicted"/>
<accession>A0A392RDB1</accession>
<protein>
    <submittedName>
        <fullName evidence="2">Uncharacterized protein</fullName>
    </submittedName>
</protein>
<comment type="caution">
    <text evidence="2">The sequence shown here is derived from an EMBL/GenBank/DDBJ whole genome shotgun (WGS) entry which is preliminary data.</text>
</comment>
<dbReference type="AlphaFoldDB" id="A0A392RDB1"/>
<feature type="coiled-coil region" evidence="1">
    <location>
        <begin position="3"/>
        <end position="30"/>
    </location>
</feature>
<keyword evidence="1" id="KW-0175">Coiled coil</keyword>
<dbReference type="EMBL" id="LXQA010209457">
    <property type="protein sequence ID" value="MCI34014.1"/>
    <property type="molecule type" value="Genomic_DNA"/>
</dbReference>
<evidence type="ECO:0000313" key="2">
    <source>
        <dbReference type="EMBL" id="MCI34014.1"/>
    </source>
</evidence>